<evidence type="ECO:0000256" key="5">
    <source>
        <dbReference type="ARBA" id="ARBA00022917"/>
    </source>
</evidence>
<dbReference type="Gene3D" id="3.40.50.10470">
    <property type="entry name" value="Translation initiation factor eif-2b, domain 2"/>
    <property type="match status" value="1"/>
</dbReference>
<evidence type="ECO:0000256" key="9">
    <source>
        <dbReference type="RuleBase" id="RU003814"/>
    </source>
</evidence>
<dbReference type="GO" id="GO:0005851">
    <property type="term" value="C:eukaryotic translation initiation factor 2B complex"/>
    <property type="evidence" value="ECO:0007669"/>
    <property type="project" value="TreeGrafter"/>
</dbReference>
<dbReference type="SUPFAM" id="SSF100950">
    <property type="entry name" value="NagB/RpiA/CoA transferase-like"/>
    <property type="match status" value="1"/>
</dbReference>
<keyword evidence="5" id="KW-0648">Protein biosynthesis</keyword>
<sequence length="420" mass="44881">MAPSQAGYAPNLDKFLKSLKGQTLEASTESLIYLLKRKQVTGDECANATARMLLQVVAKSKWHDVDQLLARVQSTGSRLARAAPHEPVIGNIVRRVLGLIRDEATEDRNADEMSESVEDIQALSVPASPPPPRPHPGLIRTQTAGGSVVVSKSMFNLLSVADTADLPTTTSTPMSQAQPASVSTLRSEVIDGIEEIMDEISQADDQIATFADIQISPGDYVLVYQPTRTVEKFLVKAASKRRFTVFIAGIEPPHNGAAEAPYSALRKKLNAAGVHTICLASNGLMAYIPRINKVVINAKAVYQNGGLLVDSGSSIAALAAHAFSKPVIVLGGVFKFCPEDPSDQVKSGEQGSASSSVTYAEGAGVDALEVENTVTDYVPPELVDIYVTNLGPQTRHHLASILADHYKPEEMVLTMQLGDA</sequence>
<comment type="subcellular location">
    <subcellularLocation>
        <location evidence="1">Cytoplasm</location>
        <location evidence="1">Cytosol</location>
    </subcellularLocation>
</comment>
<dbReference type="PANTHER" id="PTHR45859">
    <property type="entry name" value="TRANSLATION INITIATION FACTOR EIF-2B SUBUNIT BETA"/>
    <property type="match status" value="1"/>
</dbReference>
<dbReference type="AlphaFoldDB" id="A0AAE0KJ36"/>
<comment type="similarity">
    <text evidence="2 9">Belongs to the eIF-2B alpha/beta/delta subunits family.</text>
</comment>
<evidence type="ECO:0000256" key="7">
    <source>
        <dbReference type="ARBA" id="ARBA00044228"/>
    </source>
</evidence>
<evidence type="ECO:0000313" key="11">
    <source>
        <dbReference type="Proteomes" id="UP001285441"/>
    </source>
</evidence>
<name>A0AAE0KJ36_9PEZI</name>
<dbReference type="GO" id="GO:0005829">
    <property type="term" value="C:cytosol"/>
    <property type="evidence" value="ECO:0007669"/>
    <property type="project" value="UniProtKB-SubCell"/>
</dbReference>
<dbReference type="GO" id="GO:0005085">
    <property type="term" value="F:guanyl-nucleotide exchange factor activity"/>
    <property type="evidence" value="ECO:0007669"/>
    <property type="project" value="TreeGrafter"/>
</dbReference>
<dbReference type="InterPro" id="IPR051855">
    <property type="entry name" value="eIF2B_beta_subunit"/>
</dbReference>
<evidence type="ECO:0000256" key="2">
    <source>
        <dbReference type="ARBA" id="ARBA00007251"/>
    </source>
</evidence>
<dbReference type="PANTHER" id="PTHR45859:SF1">
    <property type="entry name" value="TRANSLATION INITIATION FACTOR EIF-2B SUBUNIT BETA"/>
    <property type="match status" value="1"/>
</dbReference>
<evidence type="ECO:0000256" key="3">
    <source>
        <dbReference type="ARBA" id="ARBA00022490"/>
    </source>
</evidence>
<proteinExistence type="inferred from homology"/>
<evidence type="ECO:0000256" key="8">
    <source>
        <dbReference type="ARBA" id="ARBA00046432"/>
    </source>
</evidence>
<comment type="caution">
    <text evidence="10">The sequence shown here is derived from an EMBL/GenBank/DDBJ whole genome shotgun (WGS) entry which is preliminary data.</text>
</comment>
<evidence type="ECO:0000256" key="6">
    <source>
        <dbReference type="ARBA" id="ARBA00044122"/>
    </source>
</evidence>
<keyword evidence="4" id="KW-0396">Initiation factor</keyword>
<keyword evidence="11" id="KW-1185">Reference proteome</keyword>
<evidence type="ECO:0000256" key="4">
    <source>
        <dbReference type="ARBA" id="ARBA00022540"/>
    </source>
</evidence>
<evidence type="ECO:0000256" key="1">
    <source>
        <dbReference type="ARBA" id="ARBA00004514"/>
    </source>
</evidence>
<evidence type="ECO:0000313" key="10">
    <source>
        <dbReference type="EMBL" id="KAK3377723.1"/>
    </source>
</evidence>
<reference evidence="10" key="1">
    <citation type="journal article" date="2023" name="Mol. Phylogenet. Evol.">
        <title>Genome-scale phylogeny and comparative genomics of the fungal order Sordariales.</title>
        <authorList>
            <person name="Hensen N."/>
            <person name="Bonometti L."/>
            <person name="Westerberg I."/>
            <person name="Brannstrom I.O."/>
            <person name="Guillou S."/>
            <person name="Cros-Aarteil S."/>
            <person name="Calhoun S."/>
            <person name="Haridas S."/>
            <person name="Kuo A."/>
            <person name="Mondo S."/>
            <person name="Pangilinan J."/>
            <person name="Riley R."/>
            <person name="LaButti K."/>
            <person name="Andreopoulos B."/>
            <person name="Lipzen A."/>
            <person name="Chen C."/>
            <person name="Yan M."/>
            <person name="Daum C."/>
            <person name="Ng V."/>
            <person name="Clum A."/>
            <person name="Steindorff A."/>
            <person name="Ohm R.A."/>
            <person name="Martin F."/>
            <person name="Silar P."/>
            <person name="Natvig D.O."/>
            <person name="Lalanne C."/>
            <person name="Gautier V."/>
            <person name="Ament-Velasquez S.L."/>
            <person name="Kruys A."/>
            <person name="Hutchinson M.I."/>
            <person name="Powell A.J."/>
            <person name="Barry K."/>
            <person name="Miller A.N."/>
            <person name="Grigoriev I.V."/>
            <person name="Debuchy R."/>
            <person name="Gladieux P."/>
            <person name="Hiltunen Thoren M."/>
            <person name="Johannesson H."/>
        </authorList>
    </citation>
    <scope>NUCLEOTIDE SEQUENCE</scope>
    <source>
        <strain evidence="10">CBS 232.78</strain>
    </source>
</reference>
<dbReference type="GO" id="GO:0003743">
    <property type="term" value="F:translation initiation factor activity"/>
    <property type="evidence" value="ECO:0007669"/>
    <property type="project" value="UniProtKB-KW"/>
</dbReference>
<keyword evidence="3" id="KW-0963">Cytoplasm</keyword>
<reference evidence="10" key="2">
    <citation type="submission" date="2023-06" db="EMBL/GenBank/DDBJ databases">
        <authorList>
            <consortium name="Lawrence Berkeley National Laboratory"/>
            <person name="Haridas S."/>
            <person name="Hensen N."/>
            <person name="Bonometti L."/>
            <person name="Westerberg I."/>
            <person name="Brannstrom I.O."/>
            <person name="Guillou S."/>
            <person name="Cros-Aarteil S."/>
            <person name="Calhoun S."/>
            <person name="Kuo A."/>
            <person name="Mondo S."/>
            <person name="Pangilinan J."/>
            <person name="Riley R."/>
            <person name="LaButti K."/>
            <person name="Andreopoulos B."/>
            <person name="Lipzen A."/>
            <person name="Chen C."/>
            <person name="Yanf M."/>
            <person name="Daum C."/>
            <person name="Ng V."/>
            <person name="Clum A."/>
            <person name="Steindorff A."/>
            <person name="Ohm R."/>
            <person name="Martin F."/>
            <person name="Silar P."/>
            <person name="Natvig D."/>
            <person name="Lalanne C."/>
            <person name="Gautier V."/>
            <person name="Ament-velasquez S.L."/>
            <person name="Kruys A."/>
            <person name="Hutchinson M.I."/>
            <person name="Powell A.J."/>
            <person name="Barry K."/>
            <person name="Miller A.N."/>
            <person name="Grigoriev I.V."/>
            <person name="Debuchy R."/>
            <person name="Gladieux P."/>
            <person name="Thoren M.H."/>
            <person name="Johannesson H."/>
        </authorList>
    </citation>
    <scope>NUCLEOTIDE SEQUENCE</scope>
    <source>
        <strain evidence="10">CBS 232.78</strain>
    </source>
</reference>
<dbReference type="Proteomes" id="UP001285441">
    <property type="component" value="Unassembled WGS sequence"/>
</dbReference>
<dbReference type="InterPro" id="IPR000649">
    <property type="entry name" value="IF-2B-related"/>
</dbReference>
<protein>
    <recommendedName>
        <fullName evidence="6">Translation initiation factor eIF2B subunit beta</fullName>
    </recommendedName>
    <alternativeName>
        <fullName evidence="7">eIF2B GDP-GTP exchange factor subunit beta</fullName>
    </alternativeName>
</protein>
<dbReference type="InterPro" id="IPR037171">
    <property type="entry name" value="NagB/RpiA_transferase-like"/>
</dbReference>
<organism evidence="10 11">
    <name type="scientific">Podospora didyma</name>
    <dbReference type="NCBI Taxonomy" id="330526"/>
    <lineage>
        <taxon>Eukaryota</taxon>
        <taxon>Fungi</taxon>
        <taxon>Dikarya</taxon>
        <taxon>Ascomycota</taxon>
        <taxon>Pezizomycotina</taxon>
        <taxon>Sordariomycetes</taxon>
        <taxon>Sordariomycetidae</taxon>
        <taxon>Sordariales</taxon>
        <taxon>Podosporaceae</taxon>
        <taxon>Podospora</taxon>
    </lineage>
</organism>
<accession>A0AAE0KJ36</accession>
<dbReference type="Pfam" id="PF01008">
    <property type="entry name" value="IF-2B"/>
    <property type="match status" value="1"/>
</dbReference>
<dbReference type="InterPro" id="IPR042529">
    <property type="entry name" value="IF_2B-like_C"/>
</dbReference>
<comment type="subunit">
    <text evidence="8">Component of the translation initiation factor 2B (eIF2B) complex which is a heterodecamer of two sets of five different subunits: alpha, beta, gamma, delta and epsilon. Subunits alpha, beta and delta comprise a regulatory subcomplex and subunits epsilon and gamma comprise a catalytic subcomplex. Within the complex, the hexameric regulatory complex resides at the center, with the two heterodimeric catalytic subcomplexes bound on opposite sides.</text>
</comment>
<dbReference type="EMBL" id="JAULSW010000006">
    <property type="protein sequence ID" value="KAK3377723.1"/>
    <property type="molecule type" value="Genomic_DNA"/>
</dbReference>
<gene>
    <name evidence="10" type="ORF">B0H63DRAFT_223237</name>
</gene>